<keyword evidence="9 12" id="KW-0406">Ion transport</keyword>
<evidence type="ECO:0000256" key="8">
    <source>
        <dbReference type="ARBA" id="ARBA00022989"/>
    </source>
</evidence>
<dbReference type="GO" id="GO:0015986">
    <property type="term" value="P:proton motive force-driven ATP synthesis"/>
    <property type="evidence" value="ECO:0007669"/>
    <property type="project" value="InterPro"/>
</dbReference>
<dbReference type="GO" id="GO:0031966">
    <property type="term" value="C:mitochondrial membrane"/>
    <property type="evidence" value="ECO:0007669"/>
    <property type="project" value="UniProtKB-SubCell"/>
</dbReference>
<comment type="subunit">
    <text evidence="3">F-type ATPases have 2 components, CF(1) - the catalytic core - and CF(0) - the membrane proton channel.</text>
</comment>
<evidence type="ECO:0000256" key="6">
    <source>
        <dbReference type="ARBA" id="ARBA00022692"/>
    </source>
</evidence>
<gene>
    <name evidence="14" type="primary">ATP8</name>
</gene>
<evidence type="ECO:0000256" key="9">
    <source>
        <dbReference type="ARBA" id="ARBA00023065"/>
    </source>
</evidence>
<evidence type="ECO:0000256" key="4">
    <source>
        <dbReference type="ARBA" id="ARBA00022448"/>
    </source>
</evidence>
<evidence type="ECO:0000256" key="10">
    <source>
        <dbReference type="ARBA" id="ARBA00023128"/>
    </source>
</evidence>
<dbReference type="EMBL" id="MW357303">
    <property type="protein sequence ID" value="QXF68533.1"/>
    <property type="molecule type" value="Genomic_DNA"/>
</dbReference>
<keyword evidence="4 12" id="KW-0813">Transport</keyword>
<dbReference type="GO" id="GO:0015078">
    <property type="term" value="F:proton transmembrane transporter activity"/>
    <property type="evidence" value="ECO:0007669"/>
    <property type="project" value="InterPro"/>
</dbReference>
<evidence type="ECO:0000256" key="11">
    <source>
        <dbReference type="ARBA" id="ARBA00023136"/>
    </source>
</evidence>
<reference evidence="14" key="1">
    <citation type="submission" date="2020-12" db="EMBL/GenBank/DDBJ databases">
        <authorList>
            <person name="Xiaodong X."/>
        </authorList>
    </citation>
    <scope>NUCLEOTIDE SEQUENCE</scope>
</reference>
<evidence type="ECO:0000256" key="7">
    <source>
        <dbReference type="ARBA" id="ARBA00022781"/>
    </source>
</evidence>
<protein>
    <recommendedName>
        <fullName evidence="12">ATP synthase complex subunit 8</fullName>
    </recommendedName>
</protein>
<feature type="transmembrane region" description="Helical" evidence="13">
    <location>
        <begin position="12"/>
        <end position="30"/>
    </location>
</feature>
<keyword evidence="5 12" id="KW-0138">CF(0)</keyword>
<keyword evidence="11 13" id="KW-0472">Membrane</keyword>
<geneLocation type="mitochondrion" evidence="14"/>
<sequence length="53" mass="6443">MPQMMPLNWMTLFIYFSTLLILFNIMNYYTTINKSASIKKSSKTTLKPLYWKW</sequence>
<comment type="subcellular location">
    <subcellularLocation>
        <location evidence="1 12">Mitochondrion membrane</location>
        <topology evidence="1 12">Single-pass membrane protein</topology>
    </subcellularLocation>
</comment>
<proteinExistence type="inferred from homology"/>
<evidence type="ECO:0000256" key="5">
    <source>
        <dbReference type="ARBA" id="ARBA00022547"/>
    </source>
</evidence>
<dbReference type="Pfam" id="PF00895">
    <property type="entry name" value="ATP-synt_8"/>
    <property type="match status" value="1"/>
</dbReference>
<dbReference type="InterPro" id="IPR001421">
    <property type="entry name" value="ATP8_metazoa"/>
</dbReference>
<dbReference type="AlphaFoldDB" id="A0A8F4SJK5"/>
<keyword evidence="10 12" id="KW-0496">Mitochondrion</keyword>
<name>A0A8F4SJK5_9NEOP</name>
<organism evidence="14">
    <name type="scientific">Yersinia mexicana</name>
    <dbReference type="NCBI Taxonomy" id="627782"/>
    <lineage>
        <taxon>Eukaryota</taxon>
        <taxon>Metazoa</taxon>
        <taxon>Ecdysozoa</taxon>
        <taxon>Arthropoda</taxon>
        <taxon>Hexapoda</taxon>
        <taxon>Insecta</taxon>
        <taxon>Pterygota</taxon>
        <taxon>Neoptera</taxon>
        <taxon>Polyneoptera</taxon>
        <taxon>Dictyoptera</taxon>
        <taxon>Mantodea</taxon>
        <taxon>Eumantodea</taxon>
        <taxon>Eremiaphiloidea</taxon>
        <taxon>Amelidae</taxon>
        <taxon>Yersinia</taxon>
    </lineage>
</organism>
<evidence type="ECO:0000256" key="1">
    <source>
        <dbReference type="ARBA" id="ARBA00004304"/>
    </source>
</evidence>
<reference evidence="14" key="2">
    <citation type="journal article" date="2021" name="Int. J. Biol. Macromol.">
        <title>Novel tRNA gene rearrangements in the mitochondrial genomes of praying mantises (Mantodea: Mantidae): Translocation, duplication and pseudogenization.</title>
        <authorList>
            <person name="Xu X.-D."/>
            <person name="Guan J.-Y."/>
            <person name="Zhang Z.-Y."/>
            <person name="Cao Y.-R."/>
            <person name="Storey K.B."/>
            <person name="Yu D.-N."/>
            <person name="Zhang J.-Y."/>
        </authorList>
    </citation>
    <scope>NUCLEOTIDE SEQUENCE</scope>
</reference>
<comment type="similarity">
    <text evidence="2 12">Belongs to the ATPase protein 8 family.</text>
</comment>
<dbReference type="GO" id="GO:0045259">
    <property type="term" value="C:proton-transporting ATP synthase complex"/>
    <property type="evidence" value="ECO:0007669"/>
    <property type="project" value="UniProtKB-KW"/>
</dbReference>
<evidence type="ECO:0000313" key="14">
    <source>
        <dbReference type="EMBL" id="QXF68533.1"/>
    </source>
</evidence>
<evidence type="ECO:0000256" key="2">
    <source>
        <dbReference type="ARBA" id="ARBA00008892"/>
    </source>
</evidence>
<evidence type="ECO:0000256" key="12">
    <source>
        <dbReference type="RuleBase" id="RU003661"/>
    </source>
</evidence>
<evidence type="ECO:0000256" key="13">
    <source>
        <dbReference type="SAM" id="Phobius"/>
    </source>
</evidence>
<keyword evidence="8 13" id="KW-1133">Transmembrane helix</keyword>
<keyword evidence="7 12" id="KW-0375">Hydrogen ion transport</keyword>
<evidence type="ECO:0000256" key="3">
    <source>
        <dbReference type="ARBA" id="ARBA00011291"/>
    </source>
</evidence>
<accession>A0A8F4SJK5</accession>
<keyword evidence="6 12" id="KW-0812">Transmembrane</keyword>